<evidence type="ECO:0000259" key="6">
    <source>
        <dbReference type="Pfam" id="PF01408"/>
    </source>
</evidence>
<dbReference type="AlphaFoldDB" id="A0A9W7DP32"/>
<dbReference type="PANTHER" id="PTHR22604:SF105">
    <property type="entry name" value="TRANS-1,2-DIHYDROBENZENE-1,2-DIOL DEHYDROGENASE"/>
    <property type="match status" value="1"/>
</dbReference>
<protein>
    <recommendedName>
        <fullName evidence="3">D-xylose 1-dehydrogenase (NADP(+), D-xylono-1,5-lactone-forming)</fullName>
        <ecNumber evidence="3">1.1.1.179</ecNumber>
    </recommendedName>
    <alternativeName>
        <fullName evidence="4">D-xylose-NADP dehydrogenase</fullName>
    </alternativeName>
</protein>
<evidence type="ECO:0000256" key="2">
    <source>
        <dbReference type="ARBA" id="ARBA00023002"/>
    </source>
</evidence>
<evidence type="ECO:0000256" key="3">
    <source>
        <dbReference type="ARBA" id="ARBA00038984"/>
    </source>
</evidence>
<sequence length="355" mass="39784">MTTKPHLNWGIIGSGQISSWFVSDLQLDRQEAKATHKVVAIGASSHTKGSKFIEAQKLPKTTFVGSYDDVYNHPDVDIIYIGLPHVFHKESALKAIAAGKHVLVEKPATVNAKDFKVIVDAARAKGVFLMEAMWLRFRPLILELKELLLKRKQLGVIHRIIADFSWDMNIDQLPDDSRLKSNKLGAGALLDIGIYPLTFSRVLLDDKIGKDHTPFKVTGVQTIHNDVDYMTTVVLLYEDQKQAVITSSIYTDSQFEYLRVECEKGTVFIGGDMASLPTQYRIEFKDKSKPEVKKSFPAHGQYGWGLYYEADAVAIDIAAGRTENVLCPLDESILVLETMDEVRKQGGLVYPQDKE</sequence>
<dbReference type="GO" id="GO:0047837">
    <property type="term" value="F:D-xylose 1-dehydrogenase (NADP+) activity"/>
    <property type="evidence" value="ECO:0007669"/>
    <property type="project" value="UniProtKB-EC"/>
</dbReference>
<comment type="similarity">
    <text evidence="1">Belongs to the Gfo/Idh/MocA family.</text>
</comment>
<evidence type="ECO:0000313" key="8">
    <source>
        <dbReference type="EMBL" id="GMG56110.1"/>
    </source>
</evidence>
<dbReference type="OrthoDB" id="2129491at2759"/>
<keyword evidence="2" id="KW-0560">Oxidoreductase</keyword>
<comment type="caution">
    <text evidence="8">The sequence shown here is derived from an EMBL/GenBank/DDBJ whole genome shotgun (WGS) entry which is preliminary data.</text>
</comment>
<comment type="catalytic activity">
    <reaction evidence="5">
        <text>D-xylose + NADP(+) = D-xylono-1,5-lactone + NADPH + H(+)</text>
        <dbReference type="Rhea" id="RHEA:22000"/>
        <dbReference type="ChEBI" id="CHEBI:15378"/>
        <dbReference type="ChEBI" id="CHEBI:15867"/>
        <dbReference type="ChEBI" id="CHEBI:53455"/>
        <dbReference type="ChEBI" id="CHEBI:57783"/>
        <dbReference type="ChEBI" id="CHEBI:58349"/>
        <dbReference type="EC" id="1.1.1.179"/>
    </reaction>
</comment>
<dbReference type="GO" id="GO:0000166">
    <property type="term" value="F:nucleotide binding"/>
    <property type="evidence" value="ECO:0007669"/>
    <property type="project" value="InterPro"/>
</dbReference>
<dbReference type="SUPFAM" id="SSF51735">
    <property type="entry name" value="NAD(P)-binding Rossmann-fold domains"/>
    <property type="match status" value="1"/>
</dbReference>
<reference evidence="8" key="1">
    <citation type="submission" date="2023-04" db="EMBL/GenBank/DDBJ databases">
        <title>Ambrosiozyma monospora NBRC 1965.</title>
        <authorList>
            <person name="Ichikawa N."/>
            <person name="Sato H."/>
            <person name="Tonouchi N."/>
        </authorList>
    </citation>
    <scope>NUCLEOTIDE SEQUENCE</scope>
    <source>
        <strain evidence="8">NBRC 1965</strain>
    </source>
</reference>
<dbReference type="Gene3D" id="3.40.50.720">
    <property type="entry name" value="NAD(P)-binding Rossmann-like Domain"/>
    <property type="match status" value="1"/>
</dbReference>
<feature type="domain" description="Gfo/Idh/MocA-like oxidoreductase N-terminal" evidence="6">
    <location>
        <begin position="7"/>
        <end position="131"/>
    </location>
</feature>
<organism evidence="8 9">
    <name type="scientific">Ambrosiozyma monospora</name>
    <name type="common">Yeast</name>
    <name type="synonym">Endomycopsis monosporus</name>
    <dbReference type="NCBI Taxonomy" id="43982"/>
    <lineage>
        <taxon>Eukaryota</taxon>
        <taxon>Fungi</taxon>
        <taxon>Dikarya</taxon>
        <taxon>Ascomycota</taxon>
        <taxon>Saccharomycotina</taxon>
        <taxon>Pichiomycetes</taxon>
        <taxon>Pichiales</taxon>
        <taxon>Pichiaceae</taxon>
        <taxon>Ambrosiozyma</taxon>
    </lineage>
</organism>
<evidence type="ECO:0000259" key="7">
    <source>
        <dbReference type="Pfam" id="PF22725"/>
    </source>
</evidence>
<dbReference type="InterPro" id="IPR000683">
    <property type="entry name" value="Gfo/Idh/MocA-like_OxRdtase_N"/>
</dbReference>
<gene>
    <name evidence="8" type="ORF">Amon01_000817900</name>
</gene>
<proteinExistence type="inferred from homology"/>
<name>A0A9W7DP32_AMBMO</name>
<dbReference type="Proteomes" id="UP001165063">
    <property type="component" value="Unassembled WGS sequence"/>
</dbReference>
<dbReference type="Gene3D" id="3.30.360.10">
    <property type="entry name" value="Dihydrodipicolinate Reductase, domain 2"/>
    <property type="match status" value="1"/>
</dbReference>
<dbReference type="InterPro" id="IPR055170">
    <property type="entry name" value="GFO_IDH_MocA-like_dom"/>
</dbReference>
<dbReference type="EC" id="1.1.1.179" evidence="3"/>
<dbReference type="SUPFAM" id="SSF55347">
    <property type="entry name" value="Glyceraldehyde-3-phosphate dehydrogenase-like, C-terminal domain"/>
    <property type="match status" value="1"/>
</dbReference>
<dbReference type="InterPro" id="IPR036291">
    <property type="entry name" value="NAD(P)-bd_dom_sf"/>
</dbReference>
<dbReference type="InterPro" id="IPR050984">
    <property type="entry name" value="Gfo/Idh/MocA_domain"/>
</dbReference>
<evidence type="ECO:0000256" key="5">
    <source>
        <dbReference type="ARBA" id="ARBA00049233"/>
    </source>
</evidence>
<dbReference type="Pfam" id="PF01408">
    <property type="entry name" value="GFO_IDH_MocA"/>
    <property type="match status" value="1"/>
</dbReference>
<evidence type="ECO:0000313" key="9">
    <source>
        <dbReference type="Proteomes" id="UP001165063"/>
    </source>
</evidence>
<evidence type="ECO:0000256" key="1">
    <source>
        <dbReference type="ARBA" id="ARBA00010928"/>
    </source>
</evidence>
<feature type="domain" description="GFO/IDH/MocA-like oxidoreductase" evidence="7">
    <location>
        <begin position="148"/>
        <end position="267"/>
    </location>
</feature>
<dbReference type="Pfam" id="PF22725">
    <property type="entry name" value="GFO_IDH_MocA_C3"/>
    <property type="match status" value="1"/>
</dbReference>
<evidence type="ECO:0000256" key="4">
    <source>
        <dbReference type="ARBA" id="ARBA00042988"/>
    </source>
</evidence>
<dbReference type="EMBL" id="BSXU01006917">
    <property type="protein sequence ID" value="GMG56110.1"/>
    <property type="molecule type" value="Genomic_DNA"/>
</dbReference>
<dbReference type="PANTHER" id="PTHR22604">
    <property type="entry name" value="OXIDOREDUCTASES"/>
    <property type="match status" value="1"/>
</dbReference>
<keyword evidence="9" id="KW-1185">Reference proteome</keyword>
<accession>A0A9W7DP32</accession>